<keyword evidence="15" id="KW-1185">Reference proteome</keyword>
<dbReference type="InterPro" id="IPR036875">
    <property type="entry name" value="Znf_CCHC_sf"/>
</dbReference>
<dbReference type="InterPro" id="IPR021109">
    <property type="entry name" value="Peptidase_aspartic_dom_sf"/>
</dbReference>
<evidence type="ECO:0000256" key="9">
    <source>
        <dbReference type="ARBA" id="ARBA00022918"/>
    </source>
</evidence>
<dbReference type="EMBL" id="JAYMGO010000003">
    <property type="protein sequence ID" value="KAL1277069.1"/>
    <property type="molecule type" value="Genomic_DNA"/>
</dbReference>
<dbReference type="InterPro" id="IPR043502">
    <property type="entry name" value="DNA/RNA_pol_sf"/>
</dbReference>
<dbReference type="Pfam" id="PF17917">
    <property type="entry name" value="RT_RNaseH"/>
    <property type="match status" value="1"/>
</dbReference>
<keyword evidence="8" id="KW-0378">Hydrolase</keyword>
<evidence type="ECO:0000256" key="11">
    <source>
        <dbReference type="PROSITE-ProRule" id="PRU00047"/>
    </source>
</evidence>
<evidence type="ECO:0000259" key="13">
    <source>
        <dbReference type="PROSITE" id="PS50878"/>
    </source>
</evidence>
<evidence type="ECO:0000313" key="15">
    <source>
        <dbReference type="Proteomes" id="UP001558613"/>
    </source>
</evidence>
<dbReference type="PANTHER" id="PTHR37984:SF15">
    <property type="entry name" value="INTEGRASE CATALYTIC DOMAIN-CONTAINING PROTEIN"/>
    <property type="match status" value="1"/>
</dbReference>
<dbReference type="CDD" id="cd09274">
    <property type="entry name" value="RNase_HI_RT_Ty3"/>
    <property type="match status" value="1"/>
</dbReference>
<dbReference type="InterPro" id="IPR000477">
    <property type="entry name" value="RT_dom"/>
</dbReference>
<evidence type="ECO:0000256" key="7">
    <source>
        <dbReference type="ARBA" id="ARBA00022759"/>
    </source>
</evidence>
<dbReference type="InterPro" id="IPR041373">
    <property type="entry name" value="RT_RNaseH"/>
</dbReference>
<evidence type="ECO:0000256" key="2">
    <source>
        <dbReference type="ARBA" id="ARBA00012180"/>
    </source>
</evidence>
<keyword evidence="11" id="KW-0862">Zinc</keyword>
<evidence type="ECO:0000256" key="3">
    <source>
        <dbReference type="ARBA" id="ARBA00012493"/>
    </source>
</evidence>
<dbReference type="Pfam" id="PF17921">
    <property type="entry name" value="Integrase_H2C2"/>
    <property type="match status" value="1"/>
</dbReference>
<reference evidence="14 15" key="1">
    <citation type="submission" date="2023-09" db="EMBL/GenBank/DDBJ databases">
        <authorList>
            <person name="Wang M."/>
        </authorList>
    </citation>
    <scope>NUCLEOTIDE SEQUENCE [LARGE SCALE GENOMIC DNA]</scope>
    <source>
        <strain evidence="14">GT-2023</strain>
        <tissue evidence="14">Liver</tissue>
    </source>
</reference>
<sequence>MVSVPAPTPFLPCSGEPAIPFVTWRKIFENYLLAINATGSSWPDARKRAVLLHSLGTEGQRLFYTLPDTGTTFEHAMTAIEHHFPPKVNVVVARHRFRQHSQRADETIPQFMSALRELATSCAYADMESEMLRDQLVKRSYAPSVRDRLLLEPSLTLDSAVTIACQVEQALSNSDILTAQNSVHAVASNPFRHRKKSTPRLKPVADTTQRVSHECYRCGAKNHLANAANCPAAHAKCRTCGKTGHFSKVCRSSKDVREVVPDVVVLLTDAMNTSEDKLKCSICVTTSNGLSVETELVVDTGSSVSILPETVYKRHFKDCSLMPPKVKLVTYLKEVIPVLGCLHADVSLNEKVTPACLYIVKGGSALMGMDLIRALNCSFHFDAMSAPAELHAVVSEPVSAPNSPVGCVKGFIHKPTVKPDTIPVRQKLRRLPFAVRQAVSAELETLLQKGIIERIDSSSWISPIVVTAKKGGKIRLCVDLREPNKALIADSHPLPHMELLTELRGASVFTTVDLAAAYHQLTLHEECRDITAFITHEGLFRYCRVPYGLASAPAAFQKMMETVFKGIHGVRNYLDDIIVYGTTQDTHDTMLRTVMQRLTDAGLELNWEKCTFSQSSLKFLGHVVSKNGIIPDDEHLSAIMDAPAPHDFASLRSFLGLISWYSKFLPNFASVAEPLRVLLRDTSDADFEWTDSADCSFKALKELLSRSPVLALFDPSLPIIVSTDASDYGLGGVLTQMHPDKVERTVAFAFRTLTAAERKYSTVEKEALACVWAVEKWRPYLWGQHFILRTDHRALTTLLATKGIGRAGMRVARWSARLLCYTYDVVYRPGSLNYAVDCLSRLPLPTGSRGALEPEMVAFVTGLPTLSENEFLSALESCPELARLRSQIGQGWPKTGRELDPVLVPFFRIRDELCVDGALVMRGEHRAIIPLALRSQLVNLAHETHQGIVQTKRRLRDLFWCPQMDAHVQSAVSSCLTCQMNDKSAKTAPAPLQPVSLPSDPWQKLGIDIVGPFENGPSACRFAIS</sequence>
<evidence type="ECO:0000259" key="12">
    <source>
        <dbReference type="PROSITE" id="PS50158"/>
    </source>
</evidence>
<dbReference type="Gene3D" id="3.10.10.10">
    <property type="entry name" value="HIV Type 1 Reverse Transcriptase, subunit A, domain 1"/>
    <property type="match status" value="1"/>
</dbReference>
<dbReference type="EC" id="3.1.26.4" evidence="2"/>
<feature type="domain" description="Reverse transcriptase" evidence="13">
    <location>
        <begin position="448"/>
        <end position="624"/>
    </location>
</feature>
<dbReference type="PROSITE" id="PS50878">
    <property type="entry name" value="RT_POL"/>
    <property type="match status" value="1"/>
</dbReference>
<dbReference type="CDD" id="cd01647">
    <property type="entry name" value="RT_LTR"/>
    <property type="match status" value="1"/>
</dbReference>
<dbReference type="SUPFAM" id="SSF57756">
    <property type="entry name" value="Retrovirus zinc finger-like domains"/>
    <property type="match status" value="1"/>
</dbReference>
<dbReference type="SUPFAM" id="SSF50630">
    <property type="entry name" value="Acid proteases"/>
    <property type="match status" value="1"/>
</dbReference>
<dbReference type="Proteomes" id="UP001558613">
    <property type="component" value="Unassembled WGS sequence"/>
</dbReference>
<evidence type="ECO:0000256" key="1">
    <source>
        <dbReference type="ARBA" id="ARBA00010879"/>
    </source>
</evidence>
<evidence type="ECO:0000256" key="6">
    <source>
        <dbReference type="ARBA" id="ARBA00022722"/>
    </source>
</evidence>
<keyword evidence="5" id="KW-0548">Nucleotidyltransferase</keyword>
<keyword evidence="6" id="KW-0540">Nuclease</keyword>
<protein>
    <recommendedName>
        <fullName evidence="10">Gypsy retrotransposon integrase-like protein 1</fullName>
        <ecNumber evidence="3">2.7.7.49</ecNumber>
        <ecNumber evidence="2">3.1.26.4</ecNumber>
    </recommendedName>
</protein>
<evidence type="ECO:0000313" key="14">
    <source>
        <dbReference type="EMBL" id="KAL1277069.1"/>
    </source>
</evidence>
<name>A0ABR3NJI9_9TELE</name>
<accession>A0ABR3NJI9</accession>
<dbReference type="InterPro" id="IPR001878">
    <property type="entry name" value="Znf_CCHC"/>
</dbReference>
<dbReference type="PROSITE" id="PS00141">
    <property type="entry name" value="ASP_PROTEASE"/>
    <property type="match status" value="1"/>
</dbReference>
<gene>
    <name evidence="14" type="ORF">QQF64_023742</name>
</gene>
<dbReference type="InterPro" id="IPR043128">
    <property type="entry name" value="Rev_trsase/Diguanyl_cyclase"/>
</dbReference>
<organism evidence="14 15">
    <name type="scientific">Cirrhinus molitorella</name>
    <name type="common">mud carp</name>
    <dbReference type="NCBI Taxonomy" id="172907"/>
    <lineage>
        <taxon>Eukaryota</taxon>
        <taxon>Metazoa</taxon>
        <taxon>Chordata</taxon>
        <taxon>Craniata</taxon>
        <taxon>Vertebrata</taxon>
        <taxon>Euteleostomi</taxon>
        <taxon>Actinopterygii</taxon>
        <taxon>Neopterygii</taxon>
        <taxon>Teleostei</taxon>
        <taxon>Ostariophysi</taxon>
        <taxon>Cypriniformes</taxon>
        <taxon>Cyprinidae</taxon>
        <taxon>Labeoninae</taxon>
        <taxon>Labeonini</taxon>
        <taxon>Cirrhinus</taxon>
    </lineage>
</organism>
<dbReference type="SUPFAM" id="SSF56672">
    <property type="entry name" value="DNA/RNA polymerases"/>
    <property type="match status" value="1"/>
</dbReference>
<proteinExistence type="inferred from homology"/>
<dbReference type="Pfam" id="PF00098">
    <property type="entry name" value="zf-CCHC"/>
    <property type="match status" value="1"/>
</dbReference>
<dbReference type="InterPro" id="IPR041588">
    <property type="entry name" value="Integrase_H2C2"/>
</dbReference>
<evidence type="ECO:0000256" key="8">
    <source>
        <dbReference type="ARBA" id="ARBA00022801"/>
    </source>
</evidence>
<evidence type="ECO:0000256" key="4">
    <source>
        <dbReference type="ARBA" id="ARBA00022679"/>
    </source>
</evidence>
<dbReference type="Gene3D" id="3.30.70.270">
    <property type="match status" value="2"/>
</dbReference>
<dbReference type="EC" id="2.7.7.49" evidence="3"/>
<dbReference type="SMART" id="SM00343">
    <property type="entry name" value="ZnF_C2HC"/>
    <property type="match status" value="2"/>
</dbReference>
<dbReference type="InterPro" id="IPR050951">
    <property type="entry name" value="Retrovirus_Pol_polyprotein"/>
</dbReference>
<feature type="domain" description="CCHC-type" evidence="12">
    <location>
        <begin position="236"/>
        <end position="252"/>
    </location>
</feature>
<dbReference type="Gene3D" id="4.10.60.10">
    <property type="entry name" value="Zinc finger, CCHC-type"/>
    <property type="match status" value="1"/>
</dbReference>
<keyword evidence="11" id="KW-0479">Metal-binding</keyword>
<dbReference type="InterPro" id="IPR001969">
    <property type="entry name" value="Aspartic_peptidase_AS"/>
</dbReference>
<keyword evidence="11" id="KW-0863">Zinc-finger</keyword>
<keyword evidence="4" id="KW-0808">Transferase</keyword>
<comment type="caution">
    <text evidence="14">The sequence shown here is derived from an EMBL/GenBank/DDBJ whole genome shotgun (WGS) entry which is preliminary data.</text>
</comment>
<comment type="similarity">
    <text evidence="1">Belongs to the beta type-B retroviral polymerase family. HERV class-II K(HML-2) pol subfamily.</text>
</comment>
<dbReference type="PROSITE" id="PS50158">
    <property type="entry name" value="ZF_CCHC"/>
    <property type="match status" value="1"/>
</dbReference>
<keyword evidence="9" id="KW-0695">RNA-directed DNA polymerase</keyword>
<evidence type="ECO:0000256" key="10">
    <source>
        <dbReference type="ARBA" id="ARBA00039658"/>
    </source>
</evidence>
<keyword evidence="7" id="KW-0255">Endonuclease</keyword>
<dbReference type="Pfam" id="PF00078">
    <property type="entry name" value="RVT_1"/>
    <property type="match status" value="1"/>
</dbReference>
<dbReference type="PANTHER" id="PTHR37984">
    <property type="entry name" value="PROTEIN CBG26694"/>
    <property type="match status" value="1"/>
</dbReference>
<evidence type="ECO:0000256" key="5">
    <source>
        <dbReference type="ARBA" id="ARBA00022695"/>
    </source>
</evidence>
<dbReference type="Gene3D" id="1.10.340.70">
    <property type="match status" value="1"/>
</dbReference>